<dbReference type="AlphaFoldDB" id="A0A7X0VTR0"/>
<dbReference type="CDD" id="cd15482">
    <property type="entry name" value="Sialidase_non-viral"/>
    <property type="match status" value="1"/>
</dbReference>
<proteinExistence type="predicted"/>
<evidence type="ECO:0000256" key="2">
    <source>
        <dbReference type="SAM" id="SignalP"/>
    </source>
</evidence>
<feature type="compositionally biased region" description="Low complexity" evidence="1">
    <location>
        <begin position="26"/>
        <end position="85"/>
    </location>
</feature>
<evidence type="ECO:0000313" key="4">
    <source>
        <dbReference type="Proteomes" id="UP000564644"/>
    </source>
</evidence>
<keyword evidence="2" id="KW-0732">Signal</keyword>
<evidence type="ECO:0000256" key="1">
    <source>
        <dbReference type="SAM" id="MobiDB-lite"/>
    </source>
</evidence>
<reference evidence="3 4" key="1">
    <citation type="submission" date="2020-08" db="EMBL/GenBank/DDBJ databases">
        <title>Cohnella phylogeny.</title>
        <authorList>
            <person name="Dunlap C."/>
        </authorList>
    </citation>
    <scope>NUCLEOTIDE SEQUENCE [LARGE SCALE GENOMIC DNA]</scope>
    <source>
        <strain evidence="3 4">CBP 2801</strain>
    </source>
</reference>
<dbReference type="PANTHER" id="PTHR47199:SF2">
    <property type="entry name" value="PHOTOSYSTEM II STABILITY_ASSEMBLY FACTOR HCF136, CHLOROPLASTIC"/>
    <property type="match status" value="1"/>
</dbReference>
<organism evidence="3 4">
    <name type="scientific">Cohnella zeiphila</name>
    <dbReference type="NCBI Taxonomy" id="2761120"/>
    <lineage>
        <taxon>Bacteria</taxon>
        <taxon>Bacillati</taxon>
        <taxon>Bacillota</taxon>
        <taxon>Bacilli</taxon>
        <taxon>Bacillales</taxon>
        <taxon>Paenibacillaceae</taxon>
        <taxon>Cohnella</taxon>
    </lineage>
</organism>
<protein>
    <recommendedName>
        <fullName evidence="5">Photosynthesis system II assembly factor Ycf48/Hcf136-like domain-containing protein</fullName>
    </recommendedName>
</protein>
<name>A0A7X0VTR0_9BACL</name>
<dbReference type="PANTHER" id="PTHR47199">
    <property type="entry name" value="PHOTOSYSTEM II STABILITY/ASSEMBLY FACTOR HCF136, CHLOROPLASTIC"/>
    <property type="match status" value="1"/>
</dbReference>
<keyword evidence="4" id="KW-1185">Reference proteome</keyword>
<dbReference type="EMBL" id="JACJVO010000005">
    <property type="protein sequence ID" value="MBB6730206.1"/>
    <property type="molecule type" value="Genomic_DNA"/>
</dbReference>
<feature type="region of interest" description="Disordered" evidence="1">
    <location>
        <begin position="317"/>
        <end position="337"/>
    </location>
</feature>
<dbReference type="SUPFAM" id="SSF110296">
    <property type="entry name" value="Oligoxyloglucan reducing end-specific cellobiohydrolase"/>
    <property type="match status" value="2"/>
</dbReference>
<dbReference type="InterPro" id="IPR015943">
    <property type="entry name" value="WD40/YVTN_repeat-like_dom_sf"/>
</dbReference>
<sequence length="432" mass="44749">MLKKKGLGAGALLMTLALAFTISGCQSSGGTASGNSGSSPGSSQTASASPSSDPSASPSSSTADDSNSAAPTDSSSGGDTASSAPQTTPVSSEAPKAYMGQVTALRLADDKIGWVGGKGWIARTDDGGARWTVQYSQGSDEIHQLFALNSQKVWATVVGGSGSGVTLIRSTDGGAHWSKVGTVPNDGFLHFTSDTTAFSGNAMTTDGGKTWTKLSVPSHAVGDVYFHDKANGWAVQKGDGKFYFLHTSDAGKTWKNVFTRTNTAELNGAVIRSTGKDDAWIELIGGSGMSQTSYSLFHTADGGKSWLPSAWRNGAGSGPAPGFKMDDESVPDDSSAGPGDLYVVNPQTAFMGRQCSACDQPNSVMETTDGGKSWAVRKDEFGGYGTQFVAATDAKHVWLITTENEASPVLYTSADGGVQWKKVHAFEKAKPE</sequence>
<gene>
    <name evidence="3" type="ORF">H7C18_04775</name>
</gene>
<comment type="caution">
    <text evidence="3">The sequence shown here is derived from an EMBL/GenBank/DDBJ whole genome shotgun (WGS) entry which is preliminary data.</text>
</comment>
<feature type="signal peptide" evidence="2">
    <location>
        <begin position="1"/>
        <end position="19"/>
    </location>
</feature>
<accession>A0A7X0VTR0</accession>
<dbReference type="Proteomes" id="UP000564644">
    <property type="component" value="Unassembled WGS sequence"/>
</dbReference>
<dbReference type="PROSITE" id="PS51257">
    <property type="entry name" value="PROKAR_LIPOPROTEIN"/>
    <property type="match status" value="1"/>
</dbReference>
<feature type="chain" id="PRO_5038340178" description="Photosynthesis system II assembly factor Ycf48/Hcf136-like domain-containing protein" evidence="2">
    <location>
        <begin position="20"/>
        <end position="432"/>
    </location>
</feature>
<dbReference type="Gene3D" id="2.130.10.10">
    <property type="entry name" value="YVTN repeat-like/Quinoprotein amine dehydrogenase"/>
    <property type="match status" value="2"/>
</dbReference>
<feature type="region of interest" description="Disordered" evidence="1">
    <location>
        <begin position="26"/>
        <end position="95"/>
    </location>
</feature>
<dbReference type="RefSeq" id="WP_185127872.1">
    <property type="nucleotide sequence ID" value="NZ_JACJVO010000005.1"/>
</dbReference>
<evidence type="ECO:0000313" key="3">
    <source>
        <dbReference type="EMBL" id="MBB6730206.1"/>
    </source>
</evidence>
<evidence type="ECO:0008006" key="5">
    <source>
        <dbReference type="Google" id="ProtNLM"/>
    </source>
</evidence>